<organism evidence="1">
    <name type="scientific">Trieres chinensis</name>
    <name type="common">Marine centric diatom</name>
    <name type="synonym">Odontella sinensis</name>
    <dbReference type="NCBI Taxonomy" id="1514140"/>
    <lineage>
        <taxon>Eukaryota</taxon>
        <taxon>Sar</taxon>
        <taxon>Stramenopiles</taxon>
        <taxon>Ochrophyta</taxon>
        <taxon>Bacillariophyta</taxon>
        <taxon>Mediophyceae</taxon>
        <taxon>Biddulphiophycidae</taxon>
        <taxon>Eupodiscales</taxon>
        <taxon>Parodontellaceae</taxon>
        <taxon>Trieres</taxon>
    </lineage>
</organism>
<dbReference type="EMBL" id="HBGO01013278">
    <property type="protein sequence ID" value="CAD9334075.1"/>
    <property type="molecule type" value="Transcribed_RNA"/>
</dbReference>
<evidence type="ECO:0000313" key="1">
    <source>
        <dbReference type="EMBL" id="CAD9334075.1"/>
    </source>
</evidence>
<protein>
    <submittedName>
        <fullName evidence="1">Uncharacterized protein</fullName>
    </submittedName>
</protein>
<gene>
    <name evidence="1" type="ORF">OSIN01602_LOCUS7441</name>
</gene>
<dbReference type="AlphaFoldDB" id="A0A7S2EFW5"/>
<sequence>MSGMAKGALGLLGPGGTCVVIGWEAIDILCSIKNSLHYCSHREKESGWISTDYAEIKFTLNGEPDPVDEGWGKHFTSVVVKDGPETDGLCHDLYYKFKDVKKGWFGVGGISQATFFDKLKDFIINRTVKKEHLRDKIKFTEKFKDQYLEFSERTVWCRYLVVELP</sequence>
<reference evidence="1" key="1">
    <citation type="submission" date="2021-01" db="EMBL/GenBank/DDBJ databases">
        <authorList>
            <person name="Corre E."/>
            <person name="Pelletier E."/>
            <person name="Niang G."/>
            <person name="Scheremetjew M."/>
            <person name="Finn R."/>
            <person name="Kale V."/>
            <person name="Holt S."/>
            <person name="Cochrane G."/>
            <person name="Meng A."/>
            <person name="Brown T."/>
            <person name="Cohen L."/>
        </authorList>
    </citation>
    <scope>NUCLEOTIDE SEQUENCE</scope>
    <source>
        <strain evidence="1">Grunow 1884</strain>
    </source>
</reference>
<accession>A0A7S2EFW5</accession>
<proteinExistence type="predicted"/>
<name>A0A7S2EFW5_TRICV</name>